<feature type="chain" id="PRO_5031010045" evidence="2">
    <location>
        <begin position="29"/>
        <end position="490"/>
    </location>
</feature>
<dbReference type="GO" id="GO:0016788">
    <property type="term" value="F:hydrolase activity, acting on ester bonds"/>
    <property type="evidence" value="ECO:0007669"/>
    <property type="project" value="UniProtKB-ARBA"/>
</dbReference>
<feature type="signal peptide" evidence="2">
    <location>
        <begin position="1"/>
        <end position="28"/>
    </location>
</feature>
<sequence length="490" mass="51135">MTVERRAAAVRIIPRIVLLSALAPAFLAVDLANPLSDNSASAQEFGGGLFGRLFGSRPRRSMDDGPSGTYPPPRYYLDPPVQRRQQRQTPPRPRASAKKNGPAAAGGAAAAAGTVASAPAPVEKAADAKVVLVVGDFMALSLAKGLGAATAQNAGMRVVDRTDGSSGLVRDDHFDWPQRIAGIVEEEKPAAVIVMLGSNDRQAIRTDGTSEDLRSQEWTEEYVRRMDALAAAVREKKLPLVWVGLPAFKSSDMNDDVAFFNELYRQAATKVGGEFVDVWDGFVDANGAFASSGPDVAGQPARLRNSDGITMTPQGARKLAFFAEKPLEKILGGSLDGTAVAARPETPKAVPQNPANATSVPAVGLASPSLDGGEDLLAGPAQAVAGTQPSPRERLVNAGTPLTGSIGRADNFAWNTKGGSIQSRPDAPVVSRGSVNLEAVRSGTGGFQPPKPTPSLDEAIIEDWTAQEKADAAKRAASEQPNPAGSAAPR</sequence>
<dbReference type="Gene3D" id="3.40.50.1110">
    <property type="entry name" value="SGNH hydrolase"/>
    <property type="match status" value="1"/>
</dbReference>
<feature type="region of interest" description="Disordered" evidence="1">
    <location>
        <begin position="464"/>
        <end position="490"/>
    </location>
</feature>
<dbReference type="AlphaFoldDB" id="A0A7V7PMV5"/>
<dbReference type="Proteomes" id="UP000432089">
    <property type="component" value="Unassembled WGS sequence"/>
</dbReference>
<evidence type="ECO:0000313" key="3">
    <source>
        <dbReference type="EMBL" id="KAB0678773.1"/>
    </source>
</evidence>
<name>A0A7V7PMV5_9HYPH</name>
<dbReference type="CDD" id="cd01829">
    <property type="entry name" value="SGNH_hydrolase_peri2"/>
    <property type="match status" value="1"/>
</dbReference>
<comment type="caution">
    <text evidence="3">The sequence shown here is derived from an EMBL/GenBank/DDBJ whole genome shotgun (WGS) entry which is preliminary data.</text>
</comment>
<reference evidence="3 4" key="1">
    <citation type="submission" date="2019-09" db="EMBL/GenBank/DDBJ databases">
        <title>YIM 132180 draft genome.</title>
        <authorList>
            <person name="Zhang K."/>
        </authorList>
    </citation>
    <scope>NUCLEOTIDE SEQUENCE [LARGE SCALE GENOMIC DNA]</scope>
    <source>
        <strain evidence="3 4">YIM 132180</strain>
    </source>
</reference>
<protein>
    <submittedName>
        <fullName evidence="3">DUF459 domain-containing protein</fullName>
    </submittedName>
</protein>
<dbReference type="InterPro" id="IPR036514">
    <property type="entry name" value="SGNH_hydro_sf"/>
</dbReference>
<dbReference type="EMBL" id="VZDO01000012">
    <property type="protein sequence ID" value="KAB0678773.1"/>
    <property type="molecule type" value="Genomic_DNA"/>
</dbReference>
<dbReference type="Pfam" id="PF04311">
    <property type="entry name" value="DUF459"/>
    <property type="match status" value="1"/>
</dbReference>
<accession>A0A7V7PMV5</accession>
<feature type="compositionally biased region" description="Low complexity" evidence="1">
    <location>
        <begin position="79"/>
        <end position="89"/>
    </location>
</feature>
<keyword evidence="2" id="KW-0732">Signal</keyword>
<feature type="compositionally biased region" description="Basic and acidic residues" evidence="1">
    <location>
        <begin position="466"/>
        <end position="477"/>
    </location>
</feature>
<organism evidence="3 4">
    <name type="scientific">Plantimonas leprariae</name>
    <dbReference type="NCBI Taxonomy" id="2615207"/>
    <lineage>
        <taxon>Bacteria</taxon>
        <taxon>Pseudomonadati</taxon>
        <taxon>Pseudomonadota</taxon>
        <taxon>Alphaproteobacteria</taxon>
        <taxon>Hyphomicrobiales</taxon>
        <taxon>Aurantimonadaceae</taxon>
        <taxon>Plantimonas</taxon>
    </lineage>
</organism>
<dbReference type="InterPro" id="IPR007407">
    <property type="entry name" value="DUF459"/>
</dbReference>
<gene>
    <name evidence="3" type="ORF">F6X38_14895</name>
</gene>
<proteinExistence type="predicted"/>
<feature type="region of interest" description="Disordered" evidence="1">
    <location>
        <begin position="56"/>
        <end position="105"/>
    </location>
</feature>
<evidence type="ECO:0000313" key="4">
    <source>
        <dbReference type="Proteomes" id="UP000432089"/>
    </source>
</evidence>
<dbReference type="RefSeq" id="WP_150970931.1">
    <property type="nucleotide sequence ID" value="NZ_VZDO01000012.1"/>
</dbReference>
<keyword evidence="4" id="KW-1185">Reference proteome</keyword>
<evidence type="ECO:0000256" key="1">
    <source>
        <dbReference type="SAM" id="MobiDB-lite"/>
    </source>
</evidence>
<evidence type="ECO:0000256" key="2">
    <source>
        <dbReference type="SAM" id="SignalP"/>
    </source>
</evidence>
<dbReference type="SUPFAM" id="SSF52266">
    <property type="entry name" value="SGNH hydrolase"/>
    <property type="match status" value="1"/>
</dbReference>